<organism evidence="1 2">
    <name type="scientific">Paramecium bursaria Chlorella virus NY2A</name>
    <name type="common">PBCV-NY2A</name>
    <dbReference type="NCBI Taxonomy" id="46021"/>
    <lineage>
        <taxon>Viruses</taxon>
        <taxon>Varidnaviria</taxon>
        <taxon>Bamfordvirae</taxon>
        <taxon>Nucleocytoviricota</taxon>
        <taxon>Megaviricetes</taxon>
        <taxon>Algavirales</taxon>
        <taxon>Phycodnaviridae</taxon>
        <taxon>Chlorovirus</taxon>
        <taxon>Chlorovirus americanus</taxon>
    </lineage>
</organism>
<dbReference type="EMBL" id="DQ491002">
    <property type="protein sequence ID" value="ABT14920.1"/>
    <property type="molecule type" value="Genomic_DNA"/>
</dbReference>
<name>A7IX46_PBCVN</name>
<accession>A7IX46</accession>
<organismHost>
    <name type="scientific">Chlorella</name>
    <dbReference type="NCBI Taxonomy" id="3071"/>
</organismHost>
<evidence type="ECO:0000313" key="2">
    <source>
        <dbReference type="Proteomes" id="UP000202419"/>
    </source>
</evidence>
<proteinExistence type="predicted"/>
<sequence>MIRIILCFLSLCCSFLTPCDPRVSSRYSSAPKEFYDDTLPNFLHSPSPLLLTCILSYQFSALFRSILSRVASVVSDTVHRSPRACMFLSLSCDP</sequence>
<dbReference type="KEGG" id="vg:5659517"/>
<dbReference type="GeneID" id="5659517"/>
<protein>
    <submittedName>
        <fullName evidence="1">Uncharacterized protein b521R</fullName>
    </submittedName>
</protein>
<reference evidence="1 2" key="1">
    <citation type="journal article" date="2007" name="Virology">
        <title>Sequence and annotation of the 369-kb NY-2A and the 345-kb AR158 viruses that infect Chlorella NC64A.</title>
        <authorList>
            <person name="Fitzgerald L.A."/>
            <person name="Graves M.V."/>
            <person name="Li X."/>
            <person name="Feldblyum T."/>
            <person name="Nierman W.C."/>
            <person name="Van Etten J.L."/>
        </authorList>
    </citation>
    <scope>NUCLEOTIDE SEQUENCE [LARGE SCALE GENOMIC DNA]</scope>
    <source>
        <strain evidence="1 2">NY-2A</strain>
    </source>
</reference>
<keyword evidence="2" id="KW-1185">Reference proteome</keyword>
<dbReference type="Proteomes" id="UP000202419">
    <property type="component" value="Segment"/>
</dbReference>
<dbReference type="RefSeq" id="YP_001497717.1">
    <property type="nucleotide sequence ID" value="NC_009898.1"/>
</dbReference>
<gene>
    <name evidence="1" type="primary">b521R</name>
    <name evidence="1" type="ORF">NY2A_b521R</name>
</gene>
<evidence type="ECO:0000313" key="1">
    <source>
        <dbReference type="EMBL" id="ABT14920.1"/>
    </source>
</evidence>